<dbReference type="PROSITE" id="PS50893">
    <property type="entry name" value="ABC_TRANSPORTER_2"/>
    <property type="match status" value="1"/>
</dbReference>
<name>A0A0R1MZ27_9LACO</name>
<dbReference type="InterPro" id="IPR003593">
    <property type="entry name" value="AAA+_ATPase"/>
</dbReference>
<dbReference type="GO" id="GO:0016887">
    <property type="term" value="F:ATP hydrolysis activity"/>
    <property type="evidence" value="ECO:0007669"/>
    <property type="project" value="InterPro"/>
</dbReference>
<dbReference type="GO" id="GO:0005524">
    <property type="term" value="F:ATP binding"/>
    <property type="evidence" value="ECO:0007669"/>
    <property type="project" value="UniProtKB-KW"/>
</dbReference>
<dbReference type="PATRIC" id="fig|1423792.3.peg.2166"/>
<dbReference type="PANTHER" id="PTHR43038">
    <property type="entry name" value="ATP-BINDING CASSETTE, SUB-FAMILY H, MEMBER 1"/>
    <property type="match status" value="1"/>
</dbReference>
<protein>
    <submittedName>
        <fullName evidence="4">Nodulation ATP-binding protein I family protein</fullName>
    </submittedName>
</protein>
<comment type="caution">
    <text evidence="4">The sequence shown here is derived from an EMBL/GenBank/DDBJ whole genome shotgun (WGS) entry which is preliminary data.</text>
</comment>
<dbReference type="Pfam" id="PF00005">
    <property type="entry name" value="ABC_tran"/>
    <property type="match status" value="1"/>
</dbReference>
<evidence type="ECO:0000256" key="1">
    <source>
        <dbReference type="ARBA" id="ARBA00022741"/>
    </source>
</evidence>
<dbReference type="SMART" id="SM00382">
    <property type="entry name" value="AAA"/>
    <property type="match status" value="1"/>
</dbReference>
<dbReference type="Proteomes" id="UP000051330">
    <property type="component" value="Unassembled WGS sequence"/>
</dbReference>
<dbReference type="EMBL" id="AZEC01000004">
    <property type="protein sequence ID" value="KRL13297.1"/>
    <property type="molecule type" value="Genomic_DNA"/>
</dbReference>
<accession>A0A0R1MZ27</accession>
<evidence type="ECO:0000313" key="4">
    <source>
        <dbReference type="EMBL" id="KRL13297.1"/>
    </source>
</evidence>
<sequence length="249" mass="27320">MQQLTDTIQVHDLQQGYGKTIVLRDINLTVASGDILALIGPSGAGKTTLISTIMGMLKPKAGSVTVLDTTMPNRQILAKIGYMAQTDALYDVLTGRENLDFFGTMQGVTKAQMAERIPHAAGVVNLDDDLNKYVKDFSGGMKRRLSLAIALISDPPLLILDEPTVGIDPELRQQIWQELHKIADEGKTILLTTHVMEDAEEADHVMMIRNGEAIAQGTPAELTKQYQVATIEEVFLQAGRDQDAHRRND</sequence>
<gene>
    <name evidence="4" type="ORF">FD09_GL002124</name>
</gene>
<dbReference type="PROSITE" id="PS00211">
    <property type="entry name" value="ABC_TRANSPORTER_1"/>
    <property type="match status" value="1"/>
</dbReference>
<evidence type="ECO:0000256" key="2">
    <source>
        <dbReference type="ARBA" id="ARBA00022840"/>
    </source>
</evidence>
<evidence type="ECO:0000259" key="3">
    <source>
        <dbReference type="PROSITE" id="PS50893"/>
    </source>
</evidence>
<dbReference type="SUPFAM" id="SSF52540">
    <property type="entry name" value="P-loop containing nucleoside triphosphate hydrolases"/>
    <property type="match status" value="1"/>
</dbReference>
<dbReference type="InterPro" id="IPR017871">
    <property type="entry name" value="ABC_transporter-like_CS"/>
</dbReference>
<keyword evidence="2 4" id="KW-0067">ATP-binding</keyword>
<dbReference type="PANTHER" id="PTHR43038:SF3">
    <property type="entry name" value="ABC TRANSPORTER G FAMILY MEMBER 20 ISOFORM X1"/>
    <property type="match status" value="1"/>
</dbReference>
<dbReference type="InterPro" id="IPR027417">
    <property type="entry name" value="P-loop_NTPase"/>
</dbReference>
<evidence type="ECO:0000313" key="5">
    <source>
        <dbReference type="Proteomes" id="UP000051330"/>
    </source>
</evidence>
<dbReference type="Gene3D" id="3.40.50.300">
    <property type="entry name" value="P-loop containing nucleotide triphosphate hydrolases"/>
    <property type="match status" value="1"/>
</dbReference>
<organism evidence="4 5">
    <name type="scientific">Schleiferilactobacillus perolens DSM 12744</name>
    <dbReference type="NCBI Taxonomy" id="1423792"/>
    <lineage>
        <taxon>Bacteria</taxon>
        <taxon>Bacillati</taxon>
        <taxon>Bacillota</taxon>
        <taxon>Bacilli</taxon>
        <taxon>Lactobacillales</taxon>
        <taxon>Lactobacillaceae</taxon>
        <taxon>Schleiferilactobacillus</taxon>
    </lineage>
</organism>
<feature type="domain" description="ABC transporter" evidence="3">
    <location>
        <begin position="8"/>
        <end position="235"/>
    </location>
</feature>
<keyword evidence="5" id="KW-1185">Reference proteome</keyword>
<dbReference type="InterPro" id="IPR003439">
    <property type="entry name" value="ABC_transporter-like_ATP-bd"/>
</dbReference>
<dbReference type="AlphaFoldDB" id="A0A0R1MZ27"/>
<proteinExistence type="predicted"/>
<reference evidence="4 5" key="1">
    <citation type="journal article" date="2015" name="Genome Announc.">
        <title>Expanding the biotechnology potential of lactobacilli through comparative genomics of 213 strains and associated genera.</title>
        <authorList>
            <person name="Sun Z."/>
            <person name="Harris H.M."/>
            <person name="McCann A."/>
            <person name="Guo C."/>
            <person name="Argimon S."/>
            <person name="Zhang W."/>
            <person name="Yang X."/>
            <person name="Jeffery I.B."/>
            <person name="Cooney J.C."/>
            <person name="Kagawa T.F."/>
            <person name="Liu W."/>
            <person name="Song Y."/>
            <person name="Salvetti E."/>
            <person name="Wrobel A."/>
            <person name="Rasinkangas P."/>
            <person name="Parkhill J."/>
            <person name="Rea M.C."/>
            <person name="O'Sullivan O."/>
            <person name="Ritari J."/>
            <person name="Douillard F.P."/>
            <person name="Paul Ross R."/>
            <person name="Yang R."/>
            <person name="Briner A.E."/>
            <person name="Felis G.E."/>
            <person name="de Vos W.M."/>
            <person name="Barrangou R."/>
            <person name="Klaenhammer T.R."/>
            <person name="Caufield P.W."/>
            <person name="Cui Y."/>
            <person name="Zhang H."/>
            <person name="O'Toole P.W."/>
        </authorList>
    </citation>
    <scope>NUCLEOTIDE SEQUENCE [LARGE SCALE GENOMIC DNA]</scope>
    <source>
        <strain evidence="4 5">DSM 12744</strain>
    </source>
</reference>
<keyword evidence="1" id="KW-0547">Nucleotide-binding</keyword>
<dbReference type="CDD" id="cd03230">
    <property type="entry name" value="ABC_DR_subfamily_A"/>
    <property type="match status" value="1"/>
</dbReference>
<dbReference type="STRING" id="1423792.FD09_GL002124"/>